<dbReference type="OrthoDB" id="5372935at2759"/>
<dbReference type="PANTHER" id="PTHR42085:SF2">
    <property type="entry name" value="F-BOX DOMAIN-CONTAINING PROTEIN"/>
    <property type="match status" value="1"/>
</dbReference>
<proteinExistence type="predicted"/>
<evidence type="ECO:0000313" key="1">
    <source>
        <dbReference type="EMBL" id="KAF2247732.1"/>
    </source>
</evidence>
<evidence type="ECO:0000313" key="2">
    <source>
        <dbReference type="Proteomes" id="UP000800094"/>
    </source>
</evidence>
<accession>A0A6A6ICV6</accession>
<organism evidence="1 2">
    <name type="scientific">Trematosphaeria pertusa</name>
    <dbReference type="NCBI Taxonomy" id="390896"/>
    <lineage>
        <taxon>Eukaryota</taxon>
        <taxon>Fungi</taxon>
        <taxon>Dikarya</taxon>
        <taxon>Ascomycota</taxon>
        <taxon>Pezizomycotina</taxon>
        <taxon>Dothideomycetes</taxon>
        <taxon>Pleosporomycetidae</taxon>
        <taxon>Pleosporales</taxon>
        <taxon>Massarineae</taxon>
        <taxon>Trematosphaeriaceae</taxon>
        <taxon>Trematosphaeria</taxon>
    </lineage>
</organism>
<dbReference type="AlphaFoldDB" id="A0A6A6ICV6"/>
<gene>
    <name evidence="1" type="ORF">BU26DRAFT_352701</name>
</gene>
<reference evidence="1" key="1">
    <citation type="journal article" date="2020" name="Stud. Mycol.">
        <title>101 Dothideomycetes genomes: a test case for predicting lifestyles and emergence of pathogens.</title>
        <authorList>
            <person name="Haridas S."/>
            <person name="Albert R."/>
            <person name="Binder M."/>
            <person name="Bloem J."/>
            <person name="Labutti K."/>
            <person name="Salamov A."/>
            <person name="Andreopoulos B."/>
            <person name="Baker S."/>
            <person name="Barry K."/>
            <person name="Bills G."/>
            <person name="Bluhm B."/>
            <person name="Cannon C."/>
            <person name="Castanera R."/>
            <person name="Culley D."/>
            <person name="Daum C."/>
            <person name="Ezra D."/>
            <person name="Gonzalez J."/>
            <person name="Henrissat B."/>
            <person name="Kuo A."/>
            <person name="Liang C."/>
            <person name="Lipzen A."/>
            <person name="Lutzoni F."/>
            <person name="Magnuson J."/>
            <person name="Mondo S."/>
            <person name="Nolan M."/>
            <person name="Ohm R."/>
            <person name="Pangilinan J."/>
            <person name="Park H.-J."/>
            <person name="Ramirez L."/>
            <person name="Alfaro M."/>
            <person name="Sun H."/>
            <person name="Tritt A."/>
            <person name="Yoshinaga Y."/>
            <person name="Zwiers L.-H."/>
            <person name="Turgeon B."/>
            <person name="Goodwin S."/>
            <person name="Spatafora J."/>
            <person name="Crous P."/>
            <person name="Grigoriev I."/>
        </authorList>
    </citation>
    <scope>NUCLEOTIDE SEQUENCE</scope>
    <source>
        <strain evidence="1">CBS 122368</strain>
    </source>
</reference>
<dbReference type="RefSeq" id="XP_033682736.1">
    <property type="nucleotide sequence ID" value="XM_033822487.1"/>
</dbReference>
<dbReference type="PANTHER" id="PTHR42085">
    <property type="entry name" value="F-BOX DOMAIN-CONTAINING PROTEIN"/>
    <property type="match status" value="1"/>
</dbReference>
<protein>
    <submittedName>
        <fullName evidence="1">Uncharacterized protein</fullName>
    </submittedName>
</protein>
<name>A0A6A6ICV6_9PLEO</name>
<dbReference type="InterPro" id="IPR038883">
    <property type="entry name" value="AN11006-like"/>
</dbReference>
<keyword evidence="2" id="KW-1185">Reference proteome</keyword>
<dbReference type="GeneID" id="54575817"/>
<sequence>MAMALTMTTTMHKAMDDLVERMGTMDIAAADVAVQPFRFFDLPYDVRYRIYELILIFRKTIDLDPTNARSVVPFLRLFLVNRRMHDEASRVFYSRNTFRVFPIHGRFHTKAPLLARLPTRYRAVIRKLELRLGPGWTKPPRSWIADGRLGLQEATKTHLLKIFVEFDPTSHPSFEGFGEGDNFYTQFSVALVRSLLAQLPSLADVEFDAYPSVSKRSSLLQGLIDEVKANNKRIVWGSERGWDKIVEVDLARVLQTIGLGAL</sequence>
<dbReference type="Proteomes" id="UP000800094">
    <property type="component" value="Unassembled WGS sequence"/>
</dbReference>
<dbReference type="EMBL" id="ML987197">
    <property type="protein sequence ID" value="KAF2247732.1"/>
    <property type="molecule type" value="Genomic_DNA"/>
</dbReference>